<accession>A0A8I1YD95</accession>
<sequence>MSKTISMAGVPGGVKALTAALSRGVRNFKAR</sequence>
<dbReference type="EMBL" id="JAFICZ010000001">
    <property type="protein sequence ID" value="MBP1297928.1"/>
    <property type="molecule type" value="Genomic_DNA"/>
</dbReference>
<dbReference type="Proteomes" id="UP000673383">
    <property type="component" value="Unassembled WGS sequence"/>
</dbReference>
<evidence type="ECO:0000313" key="1">
    <source>
        <dbReference type="EMBL" id="MBP1297928.1"/>
    </source>
</evidence>
<protein>
    <submittedName>
        <fullName evidence="1">Uncharacterized protein</fullName>
    </submittedName>
</protein>
<evidence type="ECO:0000313" key="2">
    <source>
        <dbReference type="Proteomes" id="UP000673383"/>
    </source>
</evidence>
<name>A0A8I1YD95_BRAEL</name>
<dbReference type="AlphaFoldDB" id="A0A8I1YD95"/>
<reference evidence="1" key="1">
    <citation type="submission" date="2021-02" db="EMBL/GenBank/DDBJ databases">
        <title>Genomic Encyclopedia of Type Strains, Phase IV (KMG-V): Genome sequencing to study the core and pangenomes of soil and plant-associated prokaryotes.</title>
        <authorList>
            <person name="Whitman W."/>
        </authorList>
    </citation>
    <scope>NUCLEOTIDE SEQUENCE</scope>
    <source>
        <strain evidence="1">USDA 406</strain>
    </source>
</reference>
<organism evidence="1 2">
    <name type="scientific">Bradyrhizobium elkanii</name>
    <dbReference type="NCBI Taxonomy" id="29448"/>
    <lineage>
        <taxon>Bacteria</taxon>
        <taxon>Pseudomonadati</taxon>
        <taxon>Pseudomonadota</taxon>
        <taxon>Alphaproteobacteria</taxon>
        <taxon>Hyphomicrobiales</taxon>
        <taxon>Nitrobacteraceae</taxon>
        <taxon>Bradyrhizobium</taxon>
    </lineage>
</organism>
<proteinExistence type="predicted"/>
<comment type="caution">
    <text evidence="1">The sequence shown here is derived from an EMBL/GenBank/DDBJ whole genome shotgun (WGS) entry which is preliminary data.</text>
</comment>
<gene>
    <name evidence="1" type="ORF">JOH49_007681</name>
</gene>